<dbReference type="InterPro" id="IPR001150">
    <property type="entry name" value="Gly_radical"/>
</dbReference>
<reference evidence="4" key="1">
    <citation type="submission" date="2021-06" db="EMBL/GenBank/DDBJ databases">
        <title>Description of novel taxa of the family Lachnospiraceae.</title>
        <authorList>
            <person name="Chaplin A.V."/>
            <person name="Sokolova S.R."/>
            <person name="Pikina A.P."/>
            <person name="Korzhanova M."/>
            <person name="Belova V."/>
            <person name="Korostin D."/>
            <person name="Efimov B.A."/>
        </authorList>
    </citation>
    <scope>NUCLEOTIDE SEQUENCE</scope>
    <source>
        <strain evidence="4">ASD5720</strain>
    </source>
</reference>
<evidence type="ECO:0000256" key="2">
    <source>
        <dbReference type="PROSITE-ProRule" id="PRU00493"/>
    </source>
</evidence>
<evidence type="ECO:0000256" key="1">
    <source>
        <dbReference type="ARBA" id="ARBA00022818"/>
    </source>
</evidence>
<dbReference type="EMBL" id="JAHQCW010000009">
    <property type="protein sequence ID" value="MBU9736381.1"/>
    <property type="molecule type" value="Genomic_DNA"/>
</dbReference>
<dbReference type="SUPFAM" id="SSF51998">
    <property type="entry name" value="PFL-like glycyl radical enzymes"/>
    <property type="match status" value="1"/>
</dbReference>
<feature type="modified residue" description="Glycine radical" evidence="2">
    <location>
        <position position="60"/>
    </location>
</feature>
<dbReference type="Gene3D" id="3.20.70.20">
    <property type="match status" value="1"/>
</dbReference>
<evidence type="ECO:0000313" key="5">
    <source>
        <dbReference type="Proteomes" id="UP000712157"/>
    </source>
</evidence>
<dbReference type="Proteomes" id="UP000712157">
    <property type="component" value="Unassembled WGS sequence"/>
</dbReference>
<dbReference type="PANTHER" id="PTHR43641:SF2">
    <property type="entry name" value="DEHYDRATASE YBIW-RELATED"/>
    <property type="match status" value="1"/>
</dbReference>
<evidence type="ECO:0000313" key="4">
    <source>
        <dbReference type="EMBL" id="MBU9736381.1"/>
    </source>
</evidence>
<keyword evidence="5" id="KW-1185">Reference proteome</keyword>
<dbReference type="PANTHER" id="PTHR43641">
    <property type="entry name" value="FORMATE ACETYLTRANSFERASE 3-RELATED"/>
    <property type="match status" value="1"/>
</dbReference>
<dbReference type="Pfam" id="PF01228">
    <property type="entry name" value="Gly_radical"/>
    <property type="match status" value="1"/>
</dbReference>
<sequence>MENTVQVNKNDGLKRFVSLIDQYFAMGGNQMQFNVVSKKTLLEAQKDPDKYANLLVRVAGYSAYFTQLSKDVQEDIIARTEEKL</sequence>
<dbReference type="PROSITE" id="PS51149">
    <property type="entry name" value="GLY_RADICAL_2"/>
    <property type="match status" value="1"/>
</dbReference>
<evidence type="ECO:0000259" key="3">
    <source>
        <dbReference type="PROSITE" id="PS51149"/>
    </source>
</evidence>
<dbReference type="GO" id="GO:0005829">
    <property type="term" value="C:cytosol"/>
    <property type="evidence" value="ECO:0007669"/>
    <property type="project" value="TreeGrafter"/>
</dbReference>
<feature type="domain" description="Glycine radical" evidence="3">
    <location>
        <begin position="1"/>
        <end position="84"/>
    </location>
</feature>
<protein>
    <submittedName>
        <fullName evidence="4">Autonomous glycyl radical cofactor GrcA</fullName>
    </submittedName>
</protein>
<organism evidence="4 5">
    <name type="scientific">Diplocloster agilis</name>
    <dbReference type="NCBI Taxonomy" id="2850323"/>
    <lineage>
        <taxon>Bacteria</taxon>
        <taxon>Bacillati</taxon>
        <taxon>Bacillota</taxon>
        <taxon>Clostridia</taxon>
        <taxon>Lachnospirales</taxon>
        <taxon>Lachnospiraceae</taxon>
        <taxon>Diplocloster</taxon>
    </lineage>
</organism>
<proteinExistence type="predicted"/>
<gene>
    <name evidence="4" type="ORF">KTH89_07525</name>
</gene>
<comment type="caution">
    <text evidence="4">The sequence shown here is derived from an EMBL/GenBank/DDBJ whole genome shotgun (WGS) entry which is preliminary data.</text>
</comment>
<dbReference type="AlphaFoldDB" id="A0A949NDV0"/>
<name>A0A949NDV0_9FIRM</name>
<dbReference type="GO" id="GO:0003824">
    <property type="term" value="F:catalytic activity"/>
    <property type="evidence" value="ECO:0007669"/>
    <property type="project" value="InterPro"/>
</dbReference>
<dbReference type="InterPro" id="IPR051215">
    <property type="entry name" value="GRE"/>
</dbReference>
<dbReference type="RefSeq" id="WP_158348385.1">
    <property type="nucleotide sequence ID" value="NZ_JAHQCW010000009.1"/>
</dbReference>
<accession>A0A949NDV0</accession>
<keyword evidence="1 2" id="KW-0556">Organic radical</keyword>